<dbReference type="RefSeq" id="WP_187248246.1">
    <property type="nucleotide sequence ID" value="NZ_BAAAOK010000034.1"/>
</dbReference>
<evidence type="ECO:0000313" key="2">
    <source>
        <dbReference type="EMBL" id="MBC6471206.1"/>
    </source>
</evidence>
<gene>
    <name evidence="2" type="ORF">HKK74_37845</name>
</gene>
<protein>
    <recommendedName>
        <fullName evidence="4">Secreted protein</fullName>
    </recommendedName>
</protein>
<name>A0ABR7M2E1_9ACTN</name>
<accession>A0ABR7M2E1</accession>
<evidence type="ECO:0008006" key="4">
    <source>
        <dbReference type="Google" id="ProtNLM"/>
    </source>
</evidence>
<sequence length="127" mass="12767">MGAHSIPTRGNPCACHPPLPIGLTLGIATGVLALAPAAQAATVSAAAGEPTYTCQTDTPGNTGVPISIRGIGCQASNGAPTTGVSGPVKLVINQPRYHPHVPAWTCHQARALGLANAMEVIAMDCRP</sequence>
<feature type="chain" id="PRO_5046855344" description="Secreted protein" evidence="1">
    <location>
        <begin position="41"/>
        <end position="127"/>
    </location>
</feature>
<feature type="signal peptide" evidence="1">
    <location>
        <begin position="1"/>
        <end position="40"/>
    </location>
</feature>
<proteinExistence type="predicted"/>
<reference evidence="2 3" key="1">
    <citation type="submission" date="2020-06" db="EMBL/GenBank/DDBJ databases">
        <title>Actinomadura xiongansis sp. nov., isolated from soil of Baiyangdian.</title>
        <authorList>
            <person name="Zhang X."/>
        </authorList>
    </citation>
    <scope>NUCLEOTIDE SEQUENCE [LARGE SCALE GENOMIC DNA]</scope>
    <source>
        <strain evidence="2 3">HBUM206468</strain>
    </source>
</reference>
<dbReference type="Proteomes" id="UP000805614">
    <property type="component" value="Unassembled WGS sequence"/>
</dbReference>
<dbReference type="EMBL" id="JABVEC010000062">
    <property type="protein sequence ID" value="MBC6471206.1"/>
    <property type="molecule type" value="Genomic_DNA"/>
</dbReference>
<organism evidence="2 3">
    <name type="scientific">Actinomadura alba</name>
    <dbReference type="NCBI Taxonomy" id="406431"/>
    <lineage>
        <taxon>Bacteria</taxon>
        <taxon>Bacillati</taxon>
        <taxon>Actinomycetota</taxon>
        <taxon>Actinomycetes</taxon>
        <taxon>Streptosporangiales</taxon>
        <taxon>Thermomonosporaceae</taxon>
        <taxon>Actinomadura</taxon>
    </lineage>
</organism>
<keyword evidence="3" id="KW-1185">Reference proteome</keyword>
<evidence type="ECO:0000313" key="3">
    <source>
        <dbReference type="Proteomes" id="UP000805614"/>
    </source>
</evidence>
<comment type="caution">
    <text evidence="2">The sequence shown here is derived from an EMBL/GenBank/DDBJ whole genome shotgun (WGS) entry which is preliminary data.</text>
</comment>
<evidence type="ECO:0000256" key="1">
    <source>
        <dbReference type="SAM" id="SignalP"/>
    </source>
</evidence>
<keyword evidence="1" id="KW-0732">Signal</keyword>